<keyword evidence="3 4" id="KW-0732">Signal</keyword>
<keyword evidence="7" id="KW-1185">Reference proteome</keyword>
<protein>
    <submittedName>
        <fullName evidence="6">Amino acid ABC transporter substrate-binding protein</fullName>
    </submittedName>
</protein>
<reference evidence="6 7" key="1">
    <citation type="submission" date="2019-08" db="EMBL/GenBank/DDBJ databases">
        <title>Prosopis cineraria nodule microbiome.</title>
        <authorList>
            <person name="Ali R."/>
            <person name="Chaluvadi S.R."/>
            <person name="Wang X."/>
        </authorList>
    </citation>
    <scope>NUCLEOTIDE SEQUENCE [LARGE SCALE GENOMIC DNA]</scope>
    <source>
        <strain evidence="6 7">BG7</strain>
    </source>
</reference>
<evidence type="ECO:0000256" key="2">
    <source>
        <dbReference type="ARBA" id="ARBA00022448"/>
    </source>
</evidence>
<name>A0A5Q0C0F6_9HYPH</name>
<sequence length="309" mass="33422">MSRSKGRFAAMAATVFVGAIAAVAWMSPAQAQTLDRIRSSSALKLGYDPDAKPFSFGADQSKPEGYAVALCNVIAESVKKQLNLPQLNVEWVSLAGDARTHAVKDGTVDLLCGAEPVTLSRRQEVSFSIPIFPSGTGALLSSSSPLALREVLQYGQPSSRPVWRGSPARTILEHKTFSSIAGSTSERWLSDRIKTFQLAATATPVSNVQQGIERVLDGSSAVLFGDMPLLMDAAARSSDSGNLIVLQRHFTYEPLGLELARGDEDFRLAVDRALSQIYASQDFRAFFTTWFGPPDDATVTFFRQTALPE</sequence>
<comment type="similarity">
    <text evidence="1">Belongs to the bacterial solute-binding protein 3 family.</text>
</comment>
<dbReference type="EMBL" id="CP043498">
    <property type="protein sequence ID" value="QFY59356.1"/>
    <property type="molecule type" value="Genomic_DNA"/>
</dbReference>
<feature type="signal peptide" evidence="4">
    <location>
        <begin position="1"/>
        <end position="31"/>
    </location>
</feature>
<proteinExistence type="inferred from homology"/>
<organism evidence="6 7">
    <name type="scientific">Rhizobium grahamii</name>
    <dbReference type="NCBI Taxonomy" id="1120045"/>
    <lineage>
        <taxon>Bacteria</taxon>
        <taxon>Pseudomonadati</taxon>
        <taxon>Pseudomonadota</taxon>
        <taxon>Alphaproteobacteria</taxon>
        <taxon>Hyphomicrobiales</taxon>
        <taxon>Rhizobiaceae</taxon>
        <taxon>Rhizobium/Agrobacterium group</taxon>
        <taxon>Rhizobium</taxon>
    </lineage>
</organism>
<evidence type="ECO:0000256" key="3">
    <source>
        <dbReference type="ARBA" id="ARBA00022729"/>
    </source>
</evidence>
<gene>
    <name evidence="6" type="ORF">FZ934_02225</name>
</gene>
<dbReference type="CDD" id="cd13688">
    <property type="entry name" value="PBP2_GltI_DEBP"/>
    <property type="match status" value="1"/>
</dbReference>
<dbReference type="GO" id="GO:0006865">
    <property type="term" value="P:amino acid transport"/>
    <property type="evidence" value="ECO:0007669"/>
    <property type="project" value="TreeGrafter"/>
</dbReference>
<dbReference type="InterPro" id="IPR001638">
    <property type="entry name" value="Solute-binding_3/MltF_N"/>
</dbReference>
<keyword evidence="2" id="KW-0813">Transport</keyword>
<evidence type="ECO:0000256" key="4">
    <source>
        <dbReference type="SAM" id="SignalP"/>
    </source>
</evidence>
<evidence type="ECO:0000256" key="1">
    <source>
        <dbReference type="ARBA" id="ARBA00010333"/>
    </source>
</evidence>
<dbReference type="SUPFAM" id="SSF53850">
    <property type="entry name" value="Periplasmic binding protein-like II"/>
    <property type="match status" value="1"/>
</dbReference>
<dbReference type="Gene3D" id="3.40.190.10">
    <property type="entry name" value="Periplasmic binding protein-like II"/>
    <property type="match status" value="2"/>
</dbReference>
<evidence type="ECO:0000259" key="5">
    <source>
        <dbReference type="SMART" id="SM00062"/>
    </source>
</evidence>
<evidence type="ECO:0000313" key="6">
    <source>
        <dbReference type="EMBL" id="QFY59356.1"/>
    </source>
</evidence>
<feature type="domain" description="Solute-binding protein family 3/N-terminal" evidence="5">
    <location>
        <begin position="42"/>
        <end position="294"/>
    </location>
</feature>
<dbReference type="AlphaFoldDB" id="A0A5Q0C0F6"/>
<feature type="chain" id="PRO_5024855645" evidence="4">
    <location>
        <begin position="32"/>
        <end position="309"/>
    </location>
</feature>
<dbReference type="Pfam" id="PF00497">
    <property type="entry name" value="SBP_bac_3"/>
    <property type="match status" value="1"/>
</dbReference>
<dbReference type="InterPro" id="IPR051455">
    <property type="entry name" value="Bact_solute-bind_prot3"/>
</dbReference>
<dbReference type="KEGG" id="rgr:FZ934_02225"/>
<dbReference type="Proteomes" id="UP000326881">
    <property type="component" value="Chromosome"/>
</dbReference>
<dbReference type="OrthoDB" id="7240770at2"/>
<dbReference type="PANTHER" id="PTHR30085:SF6">
    <property type="entry name" value="ABC TRANSPORTER GLUTAMINE-BINDING PROTEIN GLNH"/>
    <property type="match status" value="1"/>
</dbReference>
<dbReference type="GO" id="GO:0030288">
    <property type="term" value="C:outer membrane-bounded periplasmic space"/>
    <property type="evidence" value="ECO:0007669"/>
    <property type="project" value="TreeGrafter"/>
</dbReference>
<dbReference type="PANTHER" id="PTHR30085">
    <property type="entry name" value="AMINO ACID ABC TRANSPORTER PERMEASE"/>
    <property type="match status" value="1"/>
</dbReference>
<dbReference type="RefSeq" id="WP_153269726.1">
    <property type="nucleotide sequence ID" value="NZ_CP043498.1"/>
</dbReference>
<evidence type="ECO:0000313" key="7">
    <source>
        <dbReference type="Proteomes" id="UP000326881"/>
    </source>
</evidence>
<dbReference type="SMART" id="SM00062">
    <property type="entry name" value="PBPb"/>
    <property type="match status" value="1"/>
</dbReference>
<accession>A0A5Q0C0F6</accession>
<dbReference type="GO" id="GO:0005576">
    <property type="term" value="C:extracellular region"/>
    <property type="evidence" value="ECO:0007669"/>
    <property type="project" value="TreeGrafter"/>
</dbReference>